<protein>
    <submittedName>
        <fullName evidence="1">Uncharacterized protein</fullName>
    </submittedName>
</protein>
<dbReference type="AlphaFoldDB" id="A0A8X6UFQ0"/>
<accession>A0A8X6UFQ0</accession>
<reference evidence="1" key="1">
    <citation type="submission" date="2020-08" db="EMBL/GenBank/DDBJ databases">
        <title>Multicomponent nature underlies the extraordinary mechanical properties of spider dragline silk.</title>
        <authorList>
            <person name="Kono N."/>
            <person name="Nakamura H."/>
            <person name="Mori M."/>
            <person name="Yoshida Y."/>
            <person name="Ohtoshi R."/>
            <person name="Malay A.D."/>
            <person name="Moran D.A.P."/>
            <person name="Tomita M."/>
            <person name="Numata K."/>
            <person name="Arakawa K."/>
        </authorList>
    </citation>
    <scope>NUCLEOTIDE SEQUENCE</scope>
</reference>
<dbReference type="Proteomes" id="UP000887013">
    <property type="component" value="Unassembled WGS sequence"/>
</dbReference>
<evidence type="ECO:0000313" key="1">
    <source>
        <dbReference type="EMBL" id="GFU09650.1"/>
    </source>
</evidence>
<gene>
    <name evidence="1" type="ORF">NPIL_243661</name>
</gene>
<name>A0A8X6UFQ0_NEPPI</name>
<comment type="caution">
    <text evidence="1">The sequence shown here is derived from an EMBL/GenBank/DDBJ whole genome shotgun (WGS) entry which is preliminary data.</text>
</comment>
<proteinExistence type="predicted"/>
<dbReference type="EMBL" id="BMAW01078111">
    <property type="protein sequence ID" value="GFU09650.1"/>
    <property type="molecule type" value="Genomic_DNA"/>
</dbReference>
<evidence type="ECO:0000313" key="2">
    <source>
        <dbReference type="Proteomes" id="UP000887013"/>
    </source>
</evidence>
<keyword evidence="2" id="KW-1185">Reference proteome</keyword>
<sequence length="92" mass="10671">MVAYAENTRKEGTPRIKNLRHSLRFWACLGVYNSLESHHCLIEHHCVCGMRFPHSAALHTLDAYPLPPRSSNPSSNYLYINIWNEEFVEECP</sequence>
<organism evidence="1 2">
    <name type="scientific">Nephila pilipes</name>
    <name type="common">Giant wood spider</name>
    <name type="synonym">Nephila maculata</name>
    <dbReference type="NCBI Taxonomy" id="299642"/>
    <lineage>
        <taxon>Eukaryota</taxon>
        <taxon>Metazoa</taxon>
        <taxon>Ecdysozoa</taxon>
        <taxon>Arthropoda</taxon>
        <taxon>Chelicerata</taxon>
        <taxon>Arachnida</taxon>
        <taxon>Araneae</taxon>
        <taxon>Araneomorphae</taxon>
        <taxon>Entelegynae</taxon>
        <taxon>Araneoidea</taxon>
        <taxon>Nephilidae</taxon>
        <taxon>Nephila</taxon>
    </lineage>
</organism>